<evidence type="ECO:0000313" key="2">
    <source>
        <dbReference type="Proteomes" id="UP000069272"/>
    </source>
</evidence>
<reference evidence="1" key="2">
    <citation type="submission" date="2022-08" db="UniProtKB">
        <authorList>
            <consortium name="EnsemblMetazoa"/>
        </authorList>
    </citation>
    <scope>IDENTIFICATION</scope>
    <source>
        <strain evidence="1">STECLA/ALBI9_A</strain>
    </source>
</reference>
<proteinExistence type="predicted"/>
<evidence type="ECO:0000313" key="1">
    <source>
        <dbReference type="EnsemblMetazoa" id="AALB008134-PA"/>
    </source>
</evidence>
<dbReference type="EnsemblMetazoa" id="AALB008134-RA">
    <property type="protein sequence ID" value="AALB008134-PA"/>
    <property type="gene ID" value="AALB008134"/>
</dbReference>
<dbReference type="STRING" id="7167.A0A182FNM1"/>
<dbReference type="VEuPathDB" id="VectorBase:AALB20_035616"/>
<keyword evidence="2" id="KW-1185">Reference proteome</keyword>
<name>A0A182FNM1_ANOAL</name>
<dbReference type="VEuPathDB" id="VectorBase:AALB008134"/>
<reference evidence="1 2" key="1">
    <citation type="journal article" date="2017" name="G3 (Bethesda)">
        <title>The Physical Genome Mapping of Anopheles albimanus Corrected Scaffold Misassemblies and Identified Interarm Rearrangements in Genus Anopheles.</title>
        <authorList>
            <person name="Artemov G.N."/>
            <person name="Peery A.N."/>
            <person name="Jiang X."/>
            <person name="Tu Z."/>
            <person name="Stegniy V.N."/>
            <person name="Sharakhova M.V."/>
            <person name="Sharakhov I.V."/>
        </authorList>
    </citation>
    <scope>NUCLEOTIDE SEQUENCE [LARGE SCALE GENOMIC DNA]</scope>
    <source>
        <strain evidence="1 2">ALBI9_A</strain>
    </source>
</reference>
<dbReference type="AlphaFoldDB" id="A0A182FNM1"/>
<organism evidence="1 2">
    <name type="scientific">Anopheles albimanus</name>
    <name type="common">New world malaria mosquito</name>
    <dbReference type="NCBI Taxonomy" id="7167"/>
    <lineage>
        <taxon>Eukaryota</taxon>
        <taxon>Metazoa</taxon>
        <taxon>Ecdysozoa</taxon>
        <taxon>Arthropoda</taxon>
        <taxon>Hexapoda</taxon>
        <taxon>Insecta</taxon>
        <taxon>Pterygota</taxon>
        <taxon>Neoptera</taxon>
        <taxon>Endopterygota</taxon>
        <taxon>Diptera</taxon>
        <taxon>Nematocera</taxon>
        <taxon>Culicoidea</taxon>
        <taxon>Culicidae</taxon>
        <taxon>Anophelinae</taxon>
        <taxon>Anopheles</taxon>
    </lineage>
</organism>
<protein>
    <submittedName>
        <fullName evidence="1">Uncharacterized protein</fullName>
    </submittedName>
</protein>
<dbReference type="Proteomes" id="UP000069272">
    <property type="component" value="Chromosome 2R"/>
</dbReference>
<sequence>MKLSVVCVISAVCLVLQLSAAAPLDETSGTGDGLVAKDLTRPAVQQEEGKVQQLPASGVTDDQTAAVAEVLEEDDLSEKVVESGVSSYVEGGADSDVAVEDAAEGSELVSNLRFKRSVACTEVVDKDGVNQLVCDEDHDAESSDTMVRAYGGGHHEYHKKGDEYHHKEHHYGHKVEDSHDCGCIGYQQ</sequence>
<accession>A0A182FNM1</accession>